<feature type="compositionally biased region" description="Basic and acidic residues" evidence="1">
    <location>
        <begin position="180"/>
        <end position="204"/>
    </location>
</feature>
<evidence type="ECO:0000313" key="3">
    <source>
        <dbReference type="Proteomes" id="UP000053707"/>
    </source>
</evidence>
<dbReference type="AlphaFoldDB" id="A0A117JK18"/>
<dbReference type="Proteomes" id="UP000053707">
    <property type="component" value="Unassembled WGS sequence"/>
</dbReference>
<keyword evidence="3" id="KW-1185">Reference proteome</keyword>
<name>A0A117JK18_9MYCO</name>
<gene>
    <name evidence="2" type="ORF">AU192_23335</name>
</gene>
<reference evidence="2 3" key="1">
    <citation type="submission" date="2016-01" db="EMBL/GenBank/DDBJ databases">
        <authorList>
            <consortium name="TB Trials Study Group"/>
            <person name="Sutton G."/>
            <person name="Brinkac L."/>
            <person name="Sanka R."/>
            <person name="Adams M."/>
            <person name="Lau E.L."/>
            <person name="Macaden R."/>
            <person name="Grewal H.M.S."/>
        </authorList>
    </citation>
    <scope>NUCLEOTIDE SEQUENCE [LARGE SCALE GENOMIC DNA]</scope>
    <source>
        <strain evidence="2 3">IS-1744</strain>
    </source>
</reference>
<proteinExistence type="predicted"/>
<evidence type="ECO:0000256" key="1">
    <source>
        <dbReference type="SAM" id="MobiDB-lite"/>
    </source>
</evidence>
<dbReference type="Gene3D" id="1.10.287.2610">
    <property type="match status" value="1"/>
</dbReference>
<accession>A0A117JK18</accession>
<comment type="caution">
    <text evidence="2">The sequence shown here is derived from an EMBL/GenBank/DDBJ whole genome shotgun (WGS) entry which is preliminary data.</text>
</comment>
<evidence type="ECO:0000313" key="2">
    <source>
        <dbReference type="EMBL" id="KUI16521.1"/>
    </source>
</evidence>
<sequence>MRSGALWEDESVADDALDELYAARLEDFTALRTKLAGEAKKRGDADAAKRISAARKPTTAAWVVNRLALADEDVTQRLKGLGERLRDAHAAMDGERIRELSAEQRRLVNDLTRTAFEEAELKRPTGALHDDVTGTLQAAIADPDVADRLGRLTKAEEWSGFGEFGDTAIVFSPTAKRKPTREPEPEPVEPRDEGRDGKDAEASRRRQQARAELAAAERARAEADDALSELQSDLAAARLRHQDARRRLQEAERGLAAAEDSYDKAKQASREAAAAVKDAKARLQRVK</sequence>
<dbReference type="EMBL" id="LQIR01000015">
    <property type="protein sequence ID" value="KUI16521.1"/>
    <property type="molecule type" value="Genomic_DNA"/>
</dbReference>
<dbReference type="SUPFAM" id="SSF57997">
    <property type="entry name" value="Tropomyosin"/>
    <property type="match status" value="1"/>
</dbReference>
<organism evidence="2 3">
    <name type="scientific">Mycobacterium lehmannii</name>
    <dbReference type="NCBI Taxonomy" id="2048550"/>
    <lineage>
        <taxon>Bacteria</taxon>
        <taxon>Bacillati</taxon>
        <taxon>Actinomycetota</taxon>
        <taxon>Actinomycetes</taxon>
        <taxon>Mycobacteriales</taxon>
        <taxon>Mycobacteriaceae</taxon>
        <taxon>Mycobacterium</taxon>
    </lineage>
</organism>
<protein>
    <submittedName>
        <fullName evidence="2">Uncharacterized protein</fullName>
    </submittedName>
</protein>
<feature type="region of interest" description="Disordered" evidence="1">
    <location>
        <begin position="170"/>
        <end position="225"/>
    </location>
</feature>